<organism evidence="1 2">
    <name type="scientific">Paenibacillus pini JCM 16418</name>
    <dbReference type="NCBI Taxonomy" id="1236976"/>
    <lineage>
        <taxon>Bacteria</taxon>
        <taxon>Bacillati</taxon>
        <taxon>Bacillota</taxon>
        <taxon>Bacilli</taxon>
        <taxon>Bacillales</taxon>
        <taxon>Paenibacillaceae</taxon>
        <taxon>Paenibacillus</taxon>
    </lineage>
</organism>
<keyword evidence="2" id="KW-1185">Reference proteome</keyword>
<reference evidence="1 2" key="1">
    <citation type="journal article" date="2014" name="Genome Announc.">
        <title>Draft Genome Sequence of Paenibacillus pini JCM 16418T, Isolated from the Rhizosphere of Pine Tree.</title>
        <authorList>
            <person name="Yuki M."/>
            <person name="Oshima K."/>
            <person name="Suda W."/>
            <person name="Oshida Y."/>
            <person name="Kitamura K."/>
            <person name="Iida Y."/>
            <person name="Hattori M."/>
            <person name="Ohkuma M."/>
        </authorList>
    </citation>
    <scope>NUCLEOTIDE SEQUENCE [LARGE SCALE GENOMIC DNA]</scope>
    <source>
        <strain evidence="1 2">JCM 16418</strain>
    </source>
</reference>
<evidence type="ECO:0000313" key="2">
    <source>
        <dbReference type="Proteomes" id="UP000019364"/>
    </source>
</evidence>
<dbReference type="EMBL" id="BAVZ01000002">
    <property type="protein sequence ID" value="GAF06802.1"/>
    <property type="molecule type" value="Genomic_DNA"/>
</dbReference>
<proteinExistence type="predicted"/>
<dbReference type="AlphaFoldDB" id="W7YE84"/>
<evidence type="ECO:0000313" key="1">
    <source>
        <dbReference type="EMBL" id="GAF06802.1"/>
    </source>
</evidence>
<sequence>MNDDGPHVAQHAKSLDSPGYKWYGIGGYSITDVTHYTEINLPKLEVESSE</sequence>
<protein>
    <submittedName>
        <fullName evidence="1">Uncharacterized protein</fullName>
    </submittedName>
</protein>
<accession>W7YE84</accession>
<name>W7YE84_9BACL</name>
<gene>
    <name evidence="1" type="ORF">JCM16418_784</name>
</gene>
<dbReference type="Proteomes" id="UP000019364">
    <property type="component" value="Unassembled WGS sequence"/>
</dbReference>
<dbReference type="STRING" id="1236976.JCM16418_784"/>
<comment type="caution">
    <text evidence="1">The sequence shown here is derived from an EMBL/GenBank/DDBJ whole genome shotgun (WGS) entry which is preliminary data.</text>
</comment>